<name>A0AA36CDH1_9BILA</name>
<dbReference type="GO" id="GO:0032259">
    <property type="term" value="P:methylation"/>
    <property type="evidence" value="ECO:0007669"/>
    <property type="project" value="UniProtKB-KW"/>
</dbReference>
<comment type="caution">
    <text evidence="6">The sequence shown here is derived from an EMBL/GenBank/DDBJ whole genome shotgun (WGS) entry which is preliminary data.</text>
</comment>
<feature type="domain" description="SAM-dependent MTase TRM10-type" evidence="5">
    <location>
        <begin position="141"/>
        <end position="357"/>
    </location>
</feature>
<dbReference type="Proteomes" id="UP001177023">
    <property type="component" value="Unassembled WGS sequence"/>
</dbReference>
<evidence type="ECO:0000256" key="2">
    <source>
        <dbReference type="ARBA" id="ARBA00022679"/>
    </source>
</evidence>
<keyword evidence="7" id="KW-1185">Reference proteome</keyword>
<dbReference type="PROSITE" id="PS51675">
    <property type="entry name" value="SAM_MT_TRM10"/>
    <property type="match status" value="1"/>
</dbReference>
<evidence type="ECO:0000313" key="6">
    <source>
        <dbReference type="EMBL" id="CAJ0566989.1"/>
    </source>
</evidence>
<feature type="region of interest" description="Disordered" evidence="4">
    <location>
        <begin position="401"/>
        <end position="445"/>
    </location>
</feature>
<accession>A0AA36CDH1</accession>
<dbReference type="Gene3D" id="3.40.1280.30">
    <property type="match status" value="1"/>
</dbReference>
<keyword evidence="3" id="KW-0949">S-adenosyl-L-methionine</keyword>
<dbReference type="AlphaFoldDB" id="A0AA36CDH1"/>
<sequence length="445" mass="51881">MLSQAPHQQQPSTSAAELPSPSFLRQNVKTERQKEKLAQLVAEMQMLREFFGGGDLREFTDDDWEALLEMRYSNERADYLLSMRSVEKEETQAEMEKEDEKISVLNQRKYDAGEMVYARHFNEYIELYGQDFRNFIENTHGARILSRERLDEAIQLLVDCRYVPRYPLRMQRRLIENFQTLYEKNWASREPFRISFANFRPDQQCAALMKRYLLFLYGPKRLQTEESGPFQQSLFAPSVSPQELSHFANCRDPEETLYVSWRAVRFLPVRPPMNLKNIIICASDDRDLVASSASAAAADRIIPYRIPFERYAPHYGHLGTKLTLPLHAIAGIMGDWVRTGDWTTAIADHVGPRRVLTPDEMAKRDDGLKREEFFKLAMKDFEVSRRQDEVDRRNVATRAMPLEGGTQMRHWRANSEEADGKTKRKHRYTREERNARRAAKAAAGN</sequence>
<dbReference type="InterPro" id="IPR028564">
    <property type="entry name" value="MT_TRM10-typ"/>
</dbReference>
<feature type="non-terminal residue" evidence="6">
    <location>
        <position position="445"/>
    </location>
</feature>
<dbReference type="GO" id="GO:0008168">
    <property type="term" value="F:methyltransferase activity"/>
    <property type="evidence" value="ECO:0007669"/>
    <property type="project" value="UniProtKB-KW"/>
</dbReference>
<keyword evidence="1" id="KW-0489">Methyltransferase</keyword>
<feature type="compositionally biased region" description="Polar residues" evidence="4">
    <location>
        <begin position="1"/>
        <end position="15"/>
    </location>
</feature>
<evidence type="ECO:0000256" key="4">
    <source>
        <dbReference type="SAM" id="MobiDB-lite"/>
    </source>
</evidence>
<evidence type="ECO:0000259" key="5">
    <source>
        <dbReference type="PROSITE" id="PS51675"/>
    </source>
</evidence>
<evidence type="ECO:0000256" key="3">
    <source>
        <dbReference type="ARBA" id="ARBA00022691"/>
    </source>
</evidence>
<keyword evidence="2" id="KW-0808">Transferase</keyword>
<evidence type="ECO:0000256" key="1">
    <source>
        <dbReference type="ARBA" id="ARBA00022603"/>
    </source>
</evidence>
<organism evidence="6 7">
    <name type="scientific">Mesorhabditis spiculigera</name>
    <dbReference type="NCBI Taxonomy" id="96644"/>
    <lineage>
        <taxon>Eukaryota</taxon>
        <taxon>Metazoa</taxon>
        <taxon>Ecdysozoa</taxon>
        <taxon>Nematoda</taxon>
        <taxon>Chromadorea</taxon>
        <taxon>Rhabditida</taxon>
        <taxon>Rhabditina</taxon>
        <taxon>Rhabditomorpha</taxon>
        <taxon>Rhabditoidea</taxon>
        <taxon>Rhabditidae</taxon>
        <taxon>Mesorhabditinae</taxon>
        <taxon>Mesorhabditis</taxon>
    </lineage>
</organism>
<evidence type="ECO:0000313" key="7">
    <source>
        <dbReference type="Proteomes" id="UP001177023"/>
    </source>
</evidence>
<dbReference type="EMBL" id="CATQJA010001376">
    <property type="protein sequence ID" value="CAJ0566989.1"/>
    <property type="molecule type" value="Genomic_DNA"/>
</dbReference>
<feature type="region of interest" description="Disordered" evidence="4">
    <location>
        <begin position="1"/>
        <end position="22"/>
    </location>
</feature>
<dbReference type="InterPro" id="IPR038459">
    <property type="entry name" value="MT_TRM10-typ_sf"/>
</dbReference>
<reference evidence="6" key="1">
    <citation type="submission" date="2023-06" db="EMBL/GenBank/DDBJ databases">
        <authorList>
            <person name="Delattre M."/>
        </authorList>
    </citation>
    <scope>NUCLEOTIDE SEQUENCE</scope>
    <source>
        <strain evidence="6">AF72</strain>
    </source>
</reference>
<gene>
    <name evidence="6" type="ORF">MSPICULIGERA_LOCUS5565</name>
</gene>
<proteinExistence type="predicted"/>
<protein>
    <recommendedName>
        <fullName evidence="5">SAM-dependent MTase TRM10-type domain-containing protein</fullName>
    </recommendedName>
</protein>